<evidence type="ECO:0000256" key="2">
    <source>
        <dbReference type="SAM" id="MobiDB-lite"/>
    </source>
</evidence>
<gene>
    <name evidence="3" type="ORF">MFLAVUS_001640</name>
</gene>
<reference evidence="3 4" key="1">
    <citation type="submission" date="2024-04" db="EMBL/GenBank/DDBJ databases">
        <title>genome sequences of Mucor flavus KT1a and Helicostylum pulchrum KT1b strains isolated from the surface of a dry-aged beef.</title>
        <authorList>
            <person name="Toyotome T."/>
            <person name="Hosono M."/>
            <person name="Torimaru M."/>
            <person name="Fukuda K."/>
            <person name="Mikami N."/>
        </authorList>
    </citation>
    <scope>NUCLEOTIDE SEQUENCE [LARGE SCALE GENOMIC DNA]</scope>
    <source>
        <strain evidence="3 4">KT1a</strain>
    </source>
</reference>
<feature type="compositionally biased region" description="Polar residues" evidence="2">
    <location>
        <begin position="372"/>
        <end position="384"/>
    </location>
</feature>
<feature type="coiled-coil region" evidence="1">
    <location>
        <begin position="122"/>
        <end position="156"/>
    </location>
</feature>
<comment type="caution">
    <text evidence="3">The sequence shown here is derived from an EMBL/GenBank/DDBJ whole genome shotgun (WGS) entry which is preliminary data.</text>
</comment>
<feature type="compositionally biased region" description="Low complexity" evidence="2">
    <location>
        <begin position="290"/>
        <end position="303"/>
    </location>
</feature>
<dbReference type="EMBL" id="BAABUK010000003">
    <property type="protein sequence ID" value="GAA5808252.1"/>
    <property type="molecule type" value="Genomic_DNA"/>
</dbReference>
<evidence type="ECO:0000313" key="3">
    <source>
        <dbReference type="EMBL" id="GAA5808252.1"/>
    </source>
</evidence>
<evidence type="ECO:0008006" key="5">
    <source>
        <dbReference type="Google" id="ProtNLM"/>
    </source>
</evidence>
<accession>A0ABP9YN14</accession>
<feature type="region of interest" description="Disordered" evidence="2">
    <location>
        <begin position="412"/>
        <end position="461"/>
    </location>
</feature>
<evidence type="ECO:0000313" key="4">
    <source>
        <dbReference type="Proteomes" id="UP001473302"/>
    </source>
</evidence>
<feature type="compositionally biased region" description="Basic and acidic residues" evidence="2">
    <location>
        <begin position="416"/>
        <end position="430"/>
    </location>
</feature>
<feature type="compositionally biased region" description="Low complexity" evidence="2">
    <location>
        <begin position="270"/>
        <end position="281"/>
    </location>
</feature>
<keyword evidence="4" id="KW-1185">Reference proteome</keyword>
<dbReference type="Gene3D" id="1.20.1270.60">
    <property type="entry name" value="Arfaptin homology (AH) domain/BAR domain"/>
    <property type="match status" value="1"/>
</dbReference>
<dbReference type="PANTHER" id="PTHR31962:SF1">
    <property type="entry name" value="SPHINGOLIPID LONG CHAIN BASE-RESPONSIVE PROTEIN PIL1"/>
    <property type="match status" value="1"/>
</dbReference>
<evidence type="ECO:0000256" key="1">
    <source>
        <dbReference type="SAM" id="Coils"/>
    </source>
</evidence>
<dbReference type="InterPro" id="IPR028245">
    <property type="entry name" value="PIL1/LSP1"/>
</dbReference>
<feature type="compositionally biased region" description="Polar residues" evidence="2">
    <location>
        <begin position="436"/>
        <end position="461"/>
    </location>
</feature>
<dbReference type="InterPro" id="IPR027267">
    <property type="entry name" value="AH/BAR_dom_sf"/>
</dbReference>
<name>A0ABP9YN14_9FUNG</name>
<dbReference type="Proteomes" id="UP001473302">
    <property type="component" value="Unassembled WGS sequence"/>
</dbReference>
<keyword evidence="1" id="KW-0175">Coiled coil</keyword>
<sequence length="461" mass="51318">MFSSFANPFHKSDKPLTEKGLSGVLHYAGKSSRDITQFAEDNRVSANSLMAFGALLGDDFNDVTNKLGNMLHQWSNIMMEFSDSIDQYRDMLKVIALKEASLQPSRDQKRRVREKMDQLQGSLAAMDKIANLQEQLEQLEAVTESDEIEMDNFRRTNTSKALYMFLEGMSAMAGKTNIISTFGKNVVDELHVVPLKPGLERPVYQSEEKTKLVVEYVQKSVYQWNQQTPELNQRIYYGHSNSKQLPPVPIKSASTSSTATPKTPSPVPIKSVSASSTAAPKTPSPVPIKSVSASSTAAPETTSLTKTDKVVFPPRHISLEEQHKQYSFYKPDQVDDDEEEEPTTTTTSPDPSPYQPHLTQSTSSTTTATKAPLQNNEGGFSNMYLNTHHHHQQQYLPNREYEELASSFNSGAVFRGSDDRNSRKSQRHDAGGFVLPSTNPNYIYPSKSTLSVNSNTDSATE</sequence>
<dbReference type="PANTHER" id="PTHR31962">
    <property type="entry name" value="SPHINGOLIPID LONG CHAIN BASE-RESPONSIVE PROTEIN PIL1"/>
    <property type="match status" value="1"/>
</dbReference>
<feature type="region of interest" description="Disordered" evidence="2">
    <location>
        <begin position="242"/>
        <end position="309"/>
    </location>
</feature>
<feature type="compositionally biased region" description="Low complexity" evidence="2">
    <location>
        <begin position="359"/>
        <end position="369"/>
    </location>
</feature>
<protein>
    <recommendedName>
        <fullName evidence="5">Eisosome component PIL1-domain-containing protein</fullName>
    </recommendedName>
</protein>
<proteinExistence type="predicted"/>
<feature type="region of interest" description="Disordered" evidence="2">
    <location>
        <begin position="322"/>
        <end position="384"/>
    </location>
</feature>
<feature type="compositionally biased region" description="Low complexity" evidence="2">
    <location>
        <begin position="251"/>
        <end position="262"/>
    </location>
</feature>
<dbReference type="Pfam" id="PF13805">
    <property type="entry name" value="Pil1"/>
    <property type="match status" value="1"/>
</dbReference>
<organism evidence="3 4">
    <name type="scientific">Mucor flavus</name>
    <dbReference type="NCBI Taxonomy" id="439312"/>
    <lineage>
        <taxon>Eukaryota</taxon>
        <taxon>Fungi</taxon>
        <taxon>Fungi incertae sedis</taxon>
        <taxon>Mucoromycota</taxon>
        <taxon>Mucoromycotina</taxon>
        <taxon>Mucoromycetes</taxon>
        <taxon>Mucorales</taxon>
        <taxon>Mucorineae</taxon>
        <taxon>Mucoraceae</taxon>
        <taxon>Mucor</taxon>
    </lineage>
</organism>